<feature type="domain" description="HTH marR-type" evidence="1">
    <location>
        <begin position="17"/>
        <end position="146"/>
    </location>
</feature>
<keyword evidence="3" id="KW-1185">Reference proteome</keyword>
<dbReference type="GO" id="GO:0003700">
    <property type="term" value="F:DNA-binding transcription factor activity"/>
    <property type="evidence" value="ECO:0007669"/>
    <property type="project" value="InterPro"/>
</dbReference>
<evidence type="ECO:0000313" key="2">
    <source>
        <dbReference type="EMBL" id="NYI94167.1"/>
    </source>
</evidence>
<accession>A0A853BHW8</accession>
<sequence>METAPARSAPDRLKAVPTRLFGRIAVYSQRLSAEALAEAGVRSYHYALLAALAEFGPTSQAELGRRCGIDRSDVVAVLNDLQERGAVERTPDPADRRRNSIVLTSAGGDLLRRLDSVVGEMQDRLLAPLSTEERAVLVGLLVRLDEHHAPGPADQA</sequence>
<dbReference type="Pfam" id="PF12802">
    <property type="entry name" value="MarR_2"/>
    <property type="match status" value="1"/>
</dbReference>
<dbReference type="EMBL" id="JACCFO010000001">
    <property type="protein sequence ID" value="NYI94167.1"/>
    <property type="molecule type" value="Genomic_DNA"/>
</dbReference>
<dbReference type="InterPro" id="IPR000835">
    <property type="entry name" value="HTH_MarR-typ"/>
</dbReference>
<proteinExistence type="predicted"/>
<dbReference type="InterPro" id="IPR036388">
    <property type="entry name" value="WH-like_DNA-bd_sf"/>
</dbReference>
<name>A0A853BHW8_9ACTN</name>
<dbReference type="PANTHER" id="PTHR33164:SF95">
    <property type="entry name" value="TRANSCRIPTIONAL REGULATOR"/>
    <property type="match status" value="1"/>
</dbReference>
<evidence type="ECO:0000313" key="3">
    <source>
        <dbReference type="Proteomes" id="UP000575985"/>
    </source>
</evidence>
<dbReference type="AlphaFoldDB" id="A0A853BHW8"/>
<dbReference type="GO" id="GO:0003677">
    <property type="term" value="F:DNA binding"/>
    <property type="evidence" value="ECO:0007669"/>
    <property type="project" value="UniProtKB-KW"/>
</dbReference>
<dbReference type="PANTHER" id="PTHR33164">
    <property type="entry name" value="TRANSCRIPTIONAL REGULATOR, MARR FAMILY"/>
    <property type="match status" value="1"/>
</dbReference>
<dbReference type="Gene3D" id="1.10.10.10">
    <property type="entry name" value="Winged helix-like DNA-binding domain superfamily/Winged helix DNA-binding domain"/>
    <property type="match status" value="1"/>
</dbReference>
<reference evidence="2 3" key="1">
    <citation type="submission" date="2020-07" db="EMBL/GenBank/DDBJ databases">
        <title>Sequencing the genomes of 1000 actinobacteria strains.</title>
        <authorList>
            <person name="Klenk H.-P."/>
        </authorList>
    </citation>
    <scope>NUCLEOTIDE SEQUENCE [LARGE SCALE GENOMIC DNA]</scope>
    <source>
        <strain evidence="2 3">DSM 45927</strain>
    </source>
</reference>
<dbReference type="Proteomes" id="UP000575985">
    <property type="component" value="Unassembled WGS sequence"/>
</dbReference>
<protein>
    <submittedName>
        <fullName evidence="2">DNA-binding MarR family transcriptional regulator</fullName>
    </submittedName>
</protein>
<dbReference type="PROSITE" id="PS50995">
    <property type="entry name" value="HTH_MARR_2"/>
    <property type="match status" value="1"/>
</dbReference>
<organism evidence="2 3">
    <name type="scientific">Streptomonospora nanhaiensis</name>
    <dbReference type="NCBI Taxonomy" id="1323731"/>
    <lineage>
        <taxon>Bacteria</taxon>
        <taxon>Bacillati</taxon>
        <taxon>Actinomycetota</taxon>
        <taxon>Actinomycetes</taxon>
        <taxon>Streptosporangiales</taxon>
        <taxon>Nocardiopsidaceae</taxon>
        <taxon>Streptomonospora</taxon>
    </lineage>
</organism>
<dbReference type="RefSeq" id="WP_179765870.1">
    <property type="nucleotide sequence ID" value="NZ_JACCFO010000001.1"/>
</dbReference>
<dbReference type="SMART" id="SM00347">
    <property type="entry name" value="HTH_MARR"/>
    <property type="match status" value="1"/>
</dbReference>
<dbReference type="PRINTS" id="PR00598">
    <property type="entry name" value="HTHMARR"/>
</dbReference>
<dbReference type="InterPro" id="IPR039422">
    <property type="entry name" value="MarR/SlyA-like"/>
</dbReference>
<dbReference type="GO" id="GO:0006950">
    <property type="term" value="P:response to stress"/>
    <property type="evidence" value="ECO:0007669"/>
    <property type="project" value="TreeGrafter"/>
</dbReference>
<dbReference type="SUPFAM" id="SSF46785">
    <property type="entry name" value="Winged helix' DNA-binding domain"/>
    <property type="match status" value="1"/>
</dbReference>
<dbReference type="InterPro" id="IPR036390">
    <property type="entry name" value="WH_DNA-bd_sf"/>
</dbReference>
<comment type="caution">
    <text evidence="2">The sequence shown here is derived from an EMBL/GenBank/DDBJ whole genome shotgun (WGS) entry which is preliminary data.</text>
</comment>
<keyword evidence="2" id="KW-0238">DNA-binding</keyword>
<gene>
    <name evidence="2" type="ORF">HNR12_000444</name>
</gene>
<evidence type="ECO:0000259" key="1">
    <source>
        <dbReference type="PROSITE" id="PS50995"/>
    </source>
</evidence>